<feature type="transmembrane region" description="Helical" evidence="9">
    <location>
        <begin position="234"/>
        <end position="258"/>
    </location>
</feature>
<feature type="transmembrane region" description="Helical" evidence="9">
    <location>
        <begin position="195"/>
        <end position="214"/>
    </location>
</feature>
<evidence type="ECO:0000256" key="5">
    <source>
        <dbReference type="ARBA" id="ARBA00023065"/>
    </source>
</evidence>
<evidence type="ECO:0000256" key="6">
    <source>
        <dbReference type="ARBA" id="ARBA00023136"/>
    </source>
</evidence>
<keyword evidence="5 8" id="KW-0406">Ion transport</keyword>
<reference evidence="11 13" key="1">
    <citation type="journal article" date="2013" name="Genome Biol.">
        <title>Draft genome of the mountain pine beetle, Dendroctonus ponderosae Hopkins, a major forest pest.</title>
        <authorList>
            <person name="Keeling C.I."/>
            <person name="Yuen M.M."/>
            <person name="Liao N.Y."/>
            <person name="Docking T.R."/>
            <person name="Chan S.K."/>
            <person name="Taylor G.A."/>
            <person name="Palmquist D.L."/>
            <person name="Jackman S.D."/>
            <person name="Nguyen A."/>
            <person name="Li M."/>
            <person name="Henderson H."/>
            <person name="Janes J.K."/>
            <person name="Zhao Y."/>
            <person name="Pandoh P."/>
            <person name="Moore R."/>
            <person name="Sperling F.A."/>
            <person name="Huber D.P."/>
            <person name="Birol I."/>
            <person name="Jones S.J."/>
            <person name="Bohlmann J."/>
        </authorList>
    </citation>
    <scope>NUCLEOTIDE SEQUENCE</scope>
</reference>
<evidence type="ECO:0000313" key="12">
    <source>
        <dbReference type="EnsemblMetazoa" id="XP_019761356.1"/>
    </source>
</evidence>
<keyword evidence="6 9" id="KW-0472">Membrane</keyword>
<dbReference type="EMBL" id="KB740984">
    <property type="protein sequence ID" value="ENN76255.1"/>
    <property type="molecule type" value="Genomic_DNA"/>
</dbReference>
<dbReference type="SUPFAM" id="SSF81324">
    <property type="entry name" value="Voltage-gated potassium channels"/>
    <property type="match status" value="2"/>
</dbReference>
<evidence type="ECO:0000256" key="1">
    <source>
        <dbReference type="ARBA" id="ARBA00004141"/>
    </source>
</evidence>
<dbReference type="InterPro" id="IPR003280">
    <property type="entry name" value="2pore_dom_K_chnl"/>
</dbReference>
<comment type="subcellular location">
    <subcellularLocation>
        <location evidence="1">Membrane</location>
        <topology evidence="1">Multi-pass membrane protein</topology>
    </subcellularLocation>
</comment>
<dbReference type="AlphaFoldDB" id="N6U3T7"/>
<sequence length="302" mass="34431">MPLQNTQRFTVFLCGYVLFLCIGASIYLAIEQEEEMRRLVRLQQLKTDFIRRFPCVSYAALEELIWSFQVEGKSGLQVTGNETNWYFGQSVFFVTTVVTTIGYGHITPVTQSGKIFTIILSLIGIPLTLSVFGAFVDRLLLPTTYCLNWLNSKLLGHSCKRFSIRLLHLIALLTFTSVFFLLLPASFFNYMEPEWGLFESFYYCFLSLTTTGLGDFTPGESMKLRYHSNWYLNAYKIGATVYLFLGIIFTMLTLAVFYDIPQLNVGMLYTVNNQTRFSVAILENQAVGRVSDTSKKQVSIAE</sequence>
<evidence type="ECO:0000256" key="2">
    <source>
        <dbReference type="ARBA" id="ARBA00022448"/>
    </source>
</evidence>
<dbReference type="Gene3D" id="1.10.287.70">
    <property type="match status" value="1"/>
</dbReference>
<dbReference type="PANTHER" id="PTHR11003">
    <property type="entry name" value="POTASSIUM CHANNEL, SUBFAMILY K"/>
    <property type="match status" value="1"/>
</dbReference>
<gene>
    <name evidence="12" type="primary">109538537</name>
    <name evidence="11" type="ORF">YQE_07220</name>
</gene>
<keyword evidence="3 8" id="KW-0812">Transmembrane</keyword>
<evidence type="ECO:0000256" key="7">
    <source>
        <dbReference type="ARBA" id="ARBA00023303"/>
    </source>
</evidence>
<keyword evidence="4 9" id="KW-1133">Transmembrane helix</keyword>
<dbReference type="HOGENOM" id="CLU_022504_6_1_1"/>
<name>N6U3T7_DENPD</name>
<feature type="transmembrane region" description="Helical" evidence="9">
    <location>
        <begin position="115"/>
        <end position="135"/>
    </location>
</feature>
<feature type="domain" description="Potassium channel" evidence="10">
    <location>
        <begin position="82"/>
        <end position="139"/>
    </location>
</feature>
<reference evidence="12" key="2">
    <citation type="submission" date="2024-08" db="UniProtKB">
        <authorList>
            <consortium name="EnsemblMetazoa"/>
        </authorList>
    </citation>
    <scope>IDENTIFICATION</scope>
</reference>
<dbReference type="GO" id="GO:0005886">
    <property type="term" value="C:plasma membrane"/>
    <property type="evidence" value="ECO:0007669"/>
    <property type="project" value="TreeGrafter"/>
</dbReference>
<dbReference type="GO" id="GO:0030322">
    <property type="term" value="P:stabilization of membrane potential"/>
    <property type="evidence" value="ECO:0007669"/>
    <property type="project" value="TreeGrafter"/>
</dbReference>
<dbReference type="PANTHER" id="PTHR11003:SF249">
    <property type="entry name" value="TWO PORE POTASSIUM CHANNEL PROTEIN SUP-9"/>
    <property type="match status" value="1"/>
</dbReference>
<dbReference type="GO" id="GO:0015271">
    <property type="term" value="F:outward rectifier potassium channel activity"/>
    <property type="evidence" value="ECO:0007669"/>
    <property type="project" value="TreeGrafter"/>
</dbReference>
<feature type="domain" description="Potassium channel" evidence="10">
    <location>
        <begin position="169"/>
        <end position="259"/>
    </location>
</feature>
<feature type="transmembrane region" description="Helical" evidence="9">
    <location>
        <begin position="85"/>
        <end position="103"/>
    </location>
</feature>
<dbReference type="Pfam" id="PF07885">
    <property type="entry name" value="Ion_trans_2"/>
    <property type="match status" value="2"/>
</dbReference>
<dbReference type="OrthoDB" id="297496at2759"/>
<evidence type="ECO:0000256" key="4">
    <source>
        <dbReference type="ARBA" id="ARBA00022989"/>
    </source>
</evidence>
<evidence type="ECO:0000313" key="11">
    <source>
        <dbReference type="EMBL" id="ENN76255.1"/>
    </source>
</evidence>
<evidence type="ECO:0000256" key="8">
    <source>
        <dbReference type="RuleBase" id="RU003857"/>
    </source>
</evidence>
<accession>N6U3T7</accession>
<feature type="non-terminal residue" evidence="11">
    <location>
        <position position="1"/>
    </location>
</feature>
<evidence type="ECO:0000313" key="13">
    <source>
        <dbReference type="Proteomes" id="UP000019118"/>
    </source>
</evidence>
<feature type="transmembrane region" description="Helical" evidence="9">
    <location>
        <begin position="9"/>
        <end position="30"/>
    </location>
</feature>
<dbReference type="EnsemblMetazoa" id="XM_019905797.1">
    <property type="protein sequence ID" value="XP_019761356.1"/>
    <property type="gene ID" value="LOC109538537"/>
</dbReference>
<comment type="similarity">
    <text evidence="8">Belongs to the two pore domain potassium channel (TC 1.A.1.8) family.</text>
</comment>
<feature type="transmembrane region" description="Helical" evidence="9">
    <location>
        <begin position="162"/>
        <end position="183"/>
    </location>
</feature>
<evidence type="ECO:0000256" key="9">
    <source>
        <dbReference type="SAM" id="Phobius"/>
    </source>
</evidence>
<proteinExistence type="inferred from homology"/>
<dbReference type="KEGG" id="dpa:109538537"/>
<dbReference type="OMA" id="FYQENVR"/>
<dbReference type="InterPro" id="IPR013099">
    <property type="entry name" value="K_chnl_dom"/>
</dbReference>
<keyword evidence="13" id="KW-1185">Reference proteome</keyword>
<keyword evidence="2 8" id="KW-0813">Transport</keyword>
<dbReference type="PRINTS" id="PR01333">
    <property type="entry name" value="2POREKCHANEL"/>
</dbReference>
<dbReference type="Proteomes" id="UP000019118">
    <property type="component" value="Unassembled WGS sequence"/>
</dbReference>
<dbReference type="GO" id="GO:0022841">
    <property type="term" value="F:potassium ion leak channel activity"/>
    <property type="evidence" value="ECO:0007669"/>
    <property type="project" value="TreeGrafter"/>
</dbReference>
<protein>
    <recommendedName>
        <fullName evidence="10">Potassium channel domain-containing protein</fullName>
    </recommendedName>
</protein>
<organism evidence="11">
    <name type="scientific">Dendroctonus ponderosae</name>
    <name type="common">Mountain pine beetle</name>
    <dbReference type="NCBI Taxonomy" id="77166"/>
    <lineage>
        <taxon>Eukaryota</taxon>
        <taxon>Metazoa</taxon>
        <taxon>Ecdysozoa</taxon>
        <taxon>Arthropoda</taxon>
        <taxon>Hexapoda</taxon>
        <taxon>Insecta</taxon>
        <taxon>Pterygota</taxon>
        <taxon>Neoptera</taxon>
        <taxon>Endopterygota</taxon>
        <taxon>Coleoptera</taxon>
        <taxon>Polyphaga</taxon>
        <taxon>Cucujiformia</taxon>
        <taxon>Curculionidae</taxon>
        <taxon>Scolytinae</taxon>
        <taxon>Dendroctonus</taxon>
    </lineage>
</organism>
<evidence type="ECO:0000256" key="3">
    <source>
        <dbReference type="ARBA" id="ARBA00022692"/>
    </source>
</evidence>
<keyword evidence="7 8" id="KW-0407">Ion channel</keyword>
<evidence type="ECO:0000259" key="10">
    <source>
        <dbReference type="Pfam" id="PF07885"/>
    </source>
</evidence>